<feature type="repeat" description="ANK" evidence="3">
    <location>
        <begin position="237"/>
        <end position="269"/>
    </location>
</feature>
<accession>A0A1V0S7M1</accession>
<feature type="repeat" description="ANK" evidence="3">
    <location>
        <begin position="134"/>
        <end position="166"/>
    </location>
</feature>
<feature type="domain" description="PRANC" evidence="4">
    <location>
        <begin position="412"/>
        <end position="486"/>
    </location>
</feature>
<evidence type="ECO:0000256" key="3">
    <source>
        <dbReference type="PROSITE-ProRule" id="PRU00023"/>
    </source>
</evidence>
<dbReference type="InterPro" id="IPR018272">
    <property type="entry name" value="PRANC_domain"/>
</dbReference>
<reference evidence="5 6" key="1">
    <citation type="journal article" date="2017" name="BMC Genomics">
        <title>Genomic characterization of two novel pathogenic avipoxviruses isolated from pacific shearwaters (Ardenna spp.).</title>
        <authorList>
            <person name="Sarker S."/>
            <person name="Das S."/>
            <person name="Lavers J.L."/>
            <person name="Hutton I."/>
            <person name="Helbig K."/>
            <person name="Imbery J."/>
            <person name="Upton C."/>
            <person name="Raidal S.R."/>
        </authorList>
    </citation>
    <scope>NUCLEOTIDE SEQUENCE [LARGE SCALE GENOMIC DNA]</scope>
    <source>
        <strain evidence="5 6">SWPV-1</strain>
    </source>
</reference>
<dbReference type="PANTHER" id="PTHR24198">
    <property type="entry name" value="ANKYRIN REPEAT AND PROTEIN KINASE DOMAIN-CONTAINING PROTEIN"/>
    <property type="match status" value="1"/>
</dbReference>
<dbReference type="PANTHER" id="PTHR24198:SF165">
    <property type="entry name" value="ANKYRIN REPEAT-CONTAINING PROTEIN-RELATED"/>
    <property type="match status" value="1"/>
</dbReference>
<dbReference type="InterPro" id="IPR036770">
    <property type="entry name" value="Ankyrin_rpt-contain_sf"/>
</dbReference>
<dbReference type="Pfam" id="PF12796">
    <property type="entry name" value="Ank_2"/>
    <property type="match status" value="2"/>
</dbReference>
<dbReference type="Proteomes" id="UP000315116">
    <property type="component" value="Segment"/>
</dbReference>
<evidence type="ECO:0000313" key="5">
    <source>
        <dbReference type="EMBL" id="ARF02625.1"/>
    </source>
</evidence>
<dbReference type="PROSITE" id="PS50088">
    <property type="entry name" value="ANK_REPEAT"/>
    <property type="match status" value="5"/>
</dbReference>
<dbReference type="SMART" id="SM00248">
    <property type="entry name" value="ANK"/>
    <property type="match status" value="8"/>
</dbReference>
<dbReference type="Pfam" id="PF09372">
    <property type="entry name" value="PRANC"/>
    <property type="match status" value="1"/>
</dbReference>
<name>A0A1V0S7M1_CNPV</name>
<feature type="repeat" description="ANK" evidence="3">
    <location>
        <begin position="167"/>
        <end position="201"/>
    </location>
</feature>
<dbReference type="Pfam" id="PF00023">
    <property type="entry name" value="Ank"/>
    <property type="match status" value="1"/>
</dbReference>
<dbReference type="Gene3D" id="1.25.40.20">
    <property type="entry name" value="Ankyrin repeat-containing domain"/>
    <property type="match status" value="2"/>
</dbReference>
<keyword evidence="2 3" id="KW-0040">ANK repeat</keyword>
<organism evidence="5 6">
    <name type="scientific">Shearwaterpox virus</name>
    <dbReference type="NCBI Taxonomy" id="1974596"/>
    <lineage>
        <taxon>Viruses</taxon>
        <taxon>Varidnaviria</taxon>
        <taxon>Bamfordvirae</taxon>
        <taxon>Nucleocytoviricota</taxon>
        <taxon>Pokkesviricetes</taxon>
        <taxon>Chitovirales</taxon>
        <taxon>Poxviridae</taxon>
        <taxon>Chordopoxvirinae</taxon>
        <taxon>Avipoxvirus</taxon>
        <taxon>Avipoxvirus canarypox</taxon>
        <taxon>Canarypox virus</taxon>
    </lineage>
</organism>
<keyword evidence="1" id="KW-0677">Repeat</keyword>
<dbReference type="InterPro" id="IPR002110">
    <property type="entry name" value="Ankyrin_rpt"/>
</dbReference>
<dbReference type="SUPFAM" id="SSF48403">
    <property type="entry name" value="Ankyrin repeat"/>
    <property type="match status" value="2"/>
</dbReference>
<feature type="repeat" description="ANK" evidence="3">
    <location>
        <begin position="316"/>
        <end position="336"/>
    </location>
</feature>
<sequence>MSKLINFLKNLRKALLYDNKKKLLRIISNRQNMEISLLLAVEYRCSWFVKALLENGADPNYKDDRLYMSSLHIVSMFMGLSQCISTIKRFASLGRYLNSYNYAPITENFEKDSIDIAEALLAYGADINSRNKLRRQSPLHVAVESNNINMVKFLLSKRVDIDITDLDGRTSLHYCFEHNWINIEIVKELIIRNTNVNRKDKFKMSAFNHLLIHSDDIESARCLLEAGANPNDKDEYVEKSMLQIAVTHKRENILKLLLDYGADINYRDVRGYSSLHYSVVRPDTTTMPNIVKVLVENGSDINIANNILETPIFKASNSEIVKYLIENGADINVVNNNGYTLLSSRYRPTNDVILPIISIFTLLHHFENINDNPGFIINLKTIMESIQMMNIKNKCDDEINKLKEIKLHSGYTADIFLYCKNIDLIARFVNHIDILNIHEKFTIYGDNIDKTINKVKERIGILNNAIDFMEGISFFHYLPYHVKRNIF</sequence>
<proteinExistence type="predicted"/>
<evidence type="ECO:0000256" key="1">
    <source>
        <dbReference type="ARBA" id="ARBA00022737"/>
    </source>
</evidence>
<protein>
    <submittedName>
        <fullName evidence="5">SWPV1-006</fullName>
    </submittedName>
</protein>
<dbReference type="EMBL" id="KX857216">
    <property type="protein sequence ID" value="ARF02625.1"/>
    <property type="molecule type" value="Genomic_DNA"/>
</dbReference>
<evidence type="ECO:0000259" key="4">
    <source>
        <dbReference type="Pfam" id="PF09372"/>
    </source>
</evidence>
<feature type="repeat" description="ANK" evidence="3">
    <location>
        <begin position="270"/>
        <end position="306"/>
    </location>
</feature>
<gene>
    <name evidence="5" type="primary">SWPV1-006</name>
</gene>
<dbReference type="PROSITE" id="PS50297">
    <property type="entry name" value="ANK_REP_REGION"/>
    <property type="match status" value="3"/>
</dbReference>
<evidence type="ECO:0000313" key="6">
    <source>
        <dbReference type="Proteomes" id="UP000315116"/>
    </source>
</evidence>
<evidence type="ECO:0000256" key="2">
    <source>
        <dbReference type="ARBA" id="ARBA00023043"/>
    </source>
</evidence>